<name>A0ABW2TK98_9PSEU</name>
<feature type="domain" description="NACHT" evidence="2">
    <location>
        <begin position="1"/>
        <end position="130"/>
    </location>
</feature>
<dbReference type="InterPro" id="IPR007111">
    <property type="entry name" value="NACHT_NTPase"/>
</dbReference>
<feature type="compositionally biased region" description="Basic residues" evidence="1">
    <location>
        <begin position="459"/>
        <end position="474"/>
    </location>
</feature>
<feature type="compositionally biased region" description="Pro residues" evidence="1">
    <location>
        <begin position="427"/>
        <end position="439"/>
    </location>
</feature>
<protein>
    <submittedName>
        <fullName evidence="3">NACHT domain-containing protein</fullName>
    </submittedName>
</protein>
<keyword evidence="4" id="KW-1185">Reference proteome</keyword>
<feature type="region of interest" description="Disordered" evidence="1">
    <location>
        <begin position="421"/>
        <end position="522"/>
    </location>
</feature>
<accession>A0ABW2TK98</accession>
<dbReference type="PROSITE" id="PS50837">
    <property type="entry name" value="NACHT"/>
    <property type="match status" value="1"/>
</dbReference>
<gene>
    <name evidence="3" type="ORF">ACFQV2_07370</name>
</gene>
<evidence type="ECO:0000256" key="1">
    <source>
        <dbReference type="SAM" id="MobiDB-lite"/>
    </source>
</evidence>
<evidence type="ECO:0000313" key="3">
    <source>
        <dbReference type="EMBL" id="MFC7613450.1"/>
    </source>
</evidence>
<reference evidence="4" key="1">
    <citation type="journal article" date="2019" name="Int. J. Syst. Evol. Microbiol.">
        <title>The Global Catalogue of Microorganisms (GCM) 10K type strain sequencing project: providing services to taxonomists for standard genome sequencing and annotation.</title>
        <authorList>
            <consortium name="The Broad Institute Genomics Platform"/>
            <consortium name="The Broad Institute Genome Sequencing Center for Infectious Disease"/>
            <person name="Wu L."/>
            <person name="Ma J."/>
        </authorList>
    </citation>
    <scope>NUCLEOTIDE SEQUENCE [LARGE SCALE GENOMIC DNA]</scope>
    <source>
        <strain evidence="4">JCM 17695</strain>
    </source>
</reference>
<dbReference type="SUPFAM" id="SSF52540">
    <property type="entry name" value="P-loop containing nucleoside triphosphate hydrolases"/>
    <property type="match status" value="1"/>
</dbReference>
<dbReference type="InterPro" id="IPR027417">
    <property type="entry name" value="P-loop_NTPase"/>
</dbReference>
<dbReference type="EMBL" id="JBHTEY010000004">
    <property type="protein sequence ID" value="MFC7613450.1"/>
    <property type="molecule type" value="Genomic_DNA"/>
</dbReference>
<proteinExistence type="predicted"/>
<dbReference type="Pfam" id="PF05729">
    <property type="entry name" value="NACHT"/>
    <property type="match status" value="1"/>
</dbReference>
<evidence type="ECO:0000259" key="2">
    <source>
        <dbReference type="PROSITE" id="PS50837"/>
    </source>
</evidence>
<organism evidence="3 4">
    <name type="scientific">Actinokineospora soli</name>
    <dbReference type="NCBI Taxonomy" id="1048753"/>
    <lineage>
        <taxon>Bacteria</taxon>
        <taxon>Bacillati</taxon>
        <taxon>Actinomycetota</taxon>
        <taxon>Actinomycetes</taxon>
        <taxon>Pseudonocardiales</taxon>
        <taxon>Pseudonocardiaceae</taxon>
        <taxon>Actinokineospora</taxon>
    </lineage>
</organism>
<dbReference type="Gene3D" id="3.40.50.300">
    <property type="entry name" value="P-loop containing nucleotide triphosphate hydrolases"/>
    <property type="match status" value="1"/>
</dbReference>
<comment type="caution">
    <text evidence="3">The sequence shown here is derived from an EMBL/GenBank/DDBJ whole genome shotgun (WGS) entry which is preliminary data.</text>
</comment>
<sequence length="522" mass="57323">MTGGPGQGKSTLSLRLAADIATHLLEGAEPPLSEPVVPLRLTARELAARLTSPFPQALADSAVADHGAYLGPDLDPRVFAARVSGRRWLLLVDGLDEVASAPQRDRLVHVLAAWASTPDSPYRVVLTTRPIEGSALAPLQQIGAARYELQPFDEPALRRFAANWFDDPTHTDRFLRQIRAAHLHELVCVPLLATIAAIVYEQHGDRPLPDNQYELYESYLKYLRGRSEHTLQPLLEHLGRVRLEEDTSLIAAAESWARTHLPTTDGLIDQLTATGPFTRRGDDLRFLHHSFAEHLAATAQARRLPDRFTPDHGDFATLLHSARPDHQGRHARAVLLHYTHLHPSQADELLRWLHEGTADHHLLAARLLAAHLPASAETSAAFLATARDWAMTSTYPAMKILSAASRATHHPGLGHWLADLMRDEDAPGPPASKPPPHWPPACAGKQRRRPRPASSRPPATRRCRCRTASRRPKPSRSAEAPRGPPRKPASEASSTTRAPPRPIAARPRSSWPGSAPQPVSAP</sequence>
<evidence type="ECO:0000313" key="4">
    <source>
        <dbReference type="Proteomes" id="UP001596512"/>
    </source>
</evidence>
<dbReference type="Proteomes" id="UP001596512">
    <property type="component" value="Unassembled WGS sequence"/>
</dbReference>